<reference evidence="2 3" key="1">
    <citation type="journal article" date="2010" name="J. Bacteriol.">
        <title>Genome sequence of Fulvimarina pelagi HTCC2506T, a Mn(II)-oxidizing alphaproteobacterium possessing an aerobic anoxygenic photosynthetic gene cluster and Xanthorhodopsin.</title>
        <authorList>
            <person name="Kang I."/>
            <person name="Oh H.M."/>
            <person name="Lim S.I."/>
            <person name="Ferriera S."/>
            <person name="Giovannoni S.J."/>
            <person name="Cho J.C."/>
        </authorList>
    </citation>
    <scope>NUCLEOTIDE SEQUENCE [LARGE SCALE GENOMIC DNA]</scope>
    <source>
        <strain evidence="2 3">HTCC2506</strain>
    </source>
</reference>
<accession>Q0G5Y1</accession>
<evidence type="ECO:0000256" key="1">
    <source>
        <dbReference type="SAM" id="MobiDB-lite"/>
    </source>
</evidence>
<dbReference type="AlphaFoldDB" id="Q0G5Y1"/>
<feature type="region of interest" description="Disordered" evidence="1">
    <location>
        <begin position="1"/>
        <end position="24"/>
    </location>
</feature>
<dbReference type="HOGENOM" id="CLU_3216638_0_0_5"/>
<sequence length="44" mass="4845">MGERVVRNDEVSGSIPLSSTSFSVPSNIKRSPLTLYPVEMIHGR</sequence>
<evidence type="ECO:0000313" key="2">
    <source>
        <dbReference type="EMBL" id="EAU42933.1"/>
    </source>
</evidence>
<feature type="compositionally biased region" description="Basic and acidic residues" evidence="1">
    <location>
        <begin position="1"/>
        <end position="10"/>
    </location>
</feature>
<gene>
    <name evidence="2" type="ORF">FP2506_08826</name>
</gene>
<dbReference type="EMBL" id="AATP01000001">
    <property type="protein sequence ID" value="EAU42933.1"/>
    <property type="molecule type" value="Genomic_DNA"/>
</dbReference>
<protein>
    <submittedName>
        <fullName evidence="2">Uncharacterized protein</fullName>
    </submittedName>
</protein>
<organism evidence="2 3">
    <name type="scientific">Fulvimarina pelagi HTCC2506</name>
    <dbReference type="NCBI Taxonomy" id="314231"/>
    <lineage>
        <taxon>Bacteria</taxon>
        <taxon>Pseudomonadati</taxon>
        <taxon>Pseudomonadota</taxon>
        <taxon>Alphaproteobacteria</taxon>
        <taxon>Hyphomicrobiales</taxon>
        <taxon>Aurantimonadaceae</taxon>
        <taxon>Fulvimarina</taxon>
    </lineage>
</organism>
<name>Q0G5Y1_9HYPH</name>
<proteinExistence type="predicted"/>
<comment type="caution">
    <text evidence="2">The sequence shown here is derived from an EMBL/GenBank/DDBJ whole genome shotgun (WGS) entry which is preliminary data.</text>
</comment>
<evidence type="ECO:0000313" key="3">
    <source>
        <dbReference type="Proteomes" id="UP000004310"/>
    </source>
</evidence>
<feature type="compositionally biased region" description="Polar residues" evidence="1">
    <location>
        <begin position="15"/>
        <end position="24"/>
    </location>
</feature>
<dbReference type="Proteomes" id="UP000004310">
    <property type="component" value="Unassembled WGS sequence"/>
</dbReference>
<keyword evidence="3" id="KW-1185">Reference proteome</keyword>